<proteinExistence type="predicted"/>
<dbReference type="VEuPathDB" id="FungiDB:ASPVEDRAFT_496368"/>
<dbReference type="AlphaFoldDB" id="A0A1L9PC08"/>
<dbReference type="RefSeq" id="XP_040664775.1">
    <property type="nucleotide sequence ID" value="XM_040814191.1"/>
</dbReference>
<reference evidence="2" key="1">
    <citation type="journal article" date="2017" name="Genome Biol.">
        <title>Comparative genomics reveals high biological diversity and specific adaptations in the industrially and medically important fungal genus Aspergillus.</title>
        <authorList>
            <person name="de Vries R.P."/>
            <person name="Riley R."/>
            <person name="Wiebenga A."/>
            <person name="Aguilar-Osorio G."/>
            <person name="Amillis S."/>
            <person name="Uchima C.A."/>
            <person name="Anderluh G."/>
            <person name="Asadollahi M."/>
            <person name="Askin M."/>
            <person name="Barry K."/>
            <person name="Battaglia E."/>
            <person name="Bayram O."/>
            <person name="Benocci T."/>
            <person name="Braus-Stromeyer S.A."/>
            <person name="Caldana C."/>
            <person name="Canovas D."/>
            <person name="Cerqueira G.C."/>
            <person name="Chen F."/>
            <person name="Chen W."/>
            <person name="Choi C."/>
            <person name="Clum A."/>
            <person name="Dos Santos R.A."/>
            <person name="Damasio A.R."/>
            <person name="Diallinas G."/>
            <person name="Emri T."/>
            <person name="Fekete E."/>
            <person name="Flipphi M."/>
            <person name="Freyberg S."/>
            <person name="Gallo A."/>
            <person name="Gournas C."/>
            <person name="Habgood R."/>
            <person name="Hainaut M."/>
            <person name="Harispe M.L."/>
            <person name="Henrissat B."/>
            <person name="Hilden K.S."/>
            <person name="Hope R."/>
            <person name="Hossain A."/>
            <person name="Karabika E."/>
            <person name="Karaffa L."/>
            <person name="Karanyi Z."/>
            <person name="Krasevec N."/>
            <person name="Kuo A."/>
            <person name="Kusch H."/>
            <person name="LaButti K."/>
            <person name="Lagendijk E.L."/>
            <person name="Lapidus A."/>
            <person name="Levasseur A."/>
            <person name="Lindquist E."/>
            <person name="Lipzen A."/>
            <person name="Logrieco A.F."/>
            <person name="MacCabe A."/>
            <person name="Maekelae M.R."/>
            <person name="Malavazi I."/>
            <person name="Melin P."/>
            <person name="Meyer V."/>
            <person name="Mielnichuk N."/>
            <person name="Miskei M."/>
            <person name="Molnar A.P."/>
            <person name="Mule G."/>
            <person name="Ngan C.Y."/>
            <person name="Orejas M."/>
            <person name="Orosz E."/>
            <person name="Ouedraogo J.P."/>
            <person name="Overkamp K.M."/>
            <person name="Park H.-S."/>
            <person name="Perrone G."/>
            <person name="Piumi F."/>
            <person name="Punt P.J."/>
            <person name="Ram A.F."/>
            <person name="Ramon A."/>
            <person name="Rauscher S."/>
            <person name="Record E."/>
            <person name="Riano-Pachon D.M."/>
            <person name="Robert V."/>
            <person name="Roehrig J."/>
            <person name="Ruller R."/>
            <person name="Salamov A."/>
            <person name="Salih N.S."/>
            <person name="Samson R.A."/>
            <person name="Sandor E."/>
            <person name="Sanguinetti M."/>
            <person name="Schuetze T."/>
            <person name="Sepcic K."/>
            <person name="Shelest E."/>
            <person name="Sherlock G."/>
            <person name="Sophianopoulou V."/>
            <person name="Squina F.M."/>
            <person name="Sun H."/>
            <person name="Susca A."/>
            <person name="Todd R.B."/>
            <person name="Tsang A."/>
            <person name="Unkles S.E."/>
            <person name="van de Wiele N."/>
            <person name="van Rossen-Uffink D."/>
            <person name="Oliveira J.V."/>
            <person name="Vesth T.C."/>
            <person name="Visser J."/>
            <person name="Yu J.-H."/>
            <person name="Zhou M."/>
            <person name="Andersen M.R."/>
            <person name="Archer D.B."/>
            <person name="Baker S.E."/>
            <person name="Benoit I."/>
            <person name="Brakhage A.A."/>
            <person name="Braus G.H."/>
            <person name="Fischer R."/>
            <person name="Frisvad J.C."/>
            <person name="Goldman G.H."/>
            <person name="Houbraken J."/>
            <person name="Oakley B."/>
            <person name="Pocsi I."/>
            <person name="Scazzocchio C."/>
            <person name="Seiboth B."/>
            <person name="vanKuyk P.A."/>
            <person name="Wortman J."/>
            <person name="Dyer P.S."/>
            <person name="Grigoriev I.V."/>
        </authorList>
    </citation>
    <scope>NUCLEOTIDE SEQUENCE [LARGE SCALE GENOMIC DNA]</scope>
    <source>
        <strain evidence="2">CBS 583.65</strain>
    </source>
</reference>
<gene>
    <name evidence="1" type="ORF">ASPVEDRAFT_496368</name>
</gene>
<dbReference type="Proteomes" id="UP000184073">
    <property type="component" value="Unassembled WGS sequence"/>
</dbReference>
<evidence type="ECO:0000313" key="2">
    <source>
        <dbReference type="Proteomes" id="UP000184073"/>
    </source>
</evidence>
<dbReference type="EMBL" id="KV878126">
    <property type="protein sequence ID" value="OJI99012.1"/>
    <property type="molecule type" value="Genomic_DNA"/>
</dbReference>
<sequence>MNAAVPWGLRSERANIQGTRVLTIETKINGKSATVIDQSARGGHSHRQLGLPTGHLQALGMKVCTSHAVRIVNPSPSPLGDCRLQTQTATTIAAAAAAAAAPVVSATGNSRICLPLTIPASMPWQRKIGEYCAVERSMDRSSFHPKHGLGEIIQTTPDDSRRGCNANASLWRHLPLIGLQPEAHYSACAACPERNSAPLTLPIPKFVTACCFP</sequence>
<organism evidence="1 2">
    <name type="scientific">Aspergillus versicolor CBS 583.65</name>
    <dbReference type="NCBI Taxonomy" id="1036611"/>
    <lineage>
        <taxon>Eukaryota</taxon>
        <taxon>Fungi</taxon>
        <taxon>Dikarya</taxon>
        <taxon>Ascomycota</taxon>
        <taxon>Pezizomycotina</taxon>
        <taxon>Eurotiomycetes</taxon>
        <taxon>Eurotiomycetidae</taxon>
        <taxon>Eurotiales</taxon>
        <taxon>Aspergillaceae</taxon>
        <taxon>Aspergillus</taxon>
        <taxon>Aspergillus subgen. Nidulantes</taxon>
    </lineage>
</organism>
<dbReference type="GeneID" id="63729702"/>
<accession>A0A1L9PC08</accession>
<name>A0A1L9PC08_ASPVE</name>
<protein>
    <submittedName>
        <fullName evidence="1">Uncharacterized protein</fullName>
    </submittedName>
</protein>
<keyword evidence="2" id="KW-1185">Reference proteome</keyword>
<evidence type="ECO:0000313" key="1">
    <source>
        <dbReference type="EMBL" id="OJI99012.1"/>
    </source>
</evidence>